<feature type="non-terminal residue" evidence="2">
    <location>
        <position position="1"/>
    </location>
</feature>
<proteinExistence type="predicted"/>
<sequence length="88" mass="10167">EVSLGKFIFECMVEHFLLKLGYHSSAFCLFFRGYILALRVCVLCLFFGSGWYLLLRRLLASGGTCYLADSWLQTMSLLYACNRMFDII</sequence>
<keyword evidence="1" id="KW-1133">Transmembrane helix</keyword>
<evidence type="ECO:0000313" key="2">
    <source>
        <dbReference type="EMBL" id="CAF1920359.1"/>
    </source>
</evidence>
<organism evidence="2">
    <name type="scientific">Brassica napus</name>
    <name type="common">Rape</name>
    <dbReference type="NCBI Taxonomy" id="3708"/>
    <lineage>
        <taxon>Eukaryota</taxon>
        <taxon>Viridiplantae</taxon>
        <taxon>Streptophyta</taxon>
        <taxon>Embryophyta</taxon>
        <taxon>Tracheophyta</taxon>
        <taxon>Spermatophyta</taxon>
        <taxon>Magnoliopsida</taxon>
        <taxon>eudicotyledons</taxon>
        <taxon>Gunneridae</taxon>
        <taxon>Pentapetalae</taxon>
        <taxon>rosids</taxon>
        <taxon>malvids</taxon>
        <taxon>Brassicales</taxon>
        <taxon>Brassicaceae</taxon>
        <taxon>Brassiceae</taxon>
        <taxon>Brassica</taxon>
    </lineage>
</organism>
<keyword evidence="1" id="KW-0472">Membrane</keyword>
<name>A0A816KI58_BRANA</name>
<dbReference type="EMBL" id="HG994366">
    <property type="protein sequence ID" value="CAF1920359.1"/>
    <property type="molecule type" value="Genomic_DNA"/>
</dbReference>
<evidence type="ECO:0000256" key="1">
    <source>
        <dbReference type="SAM" id="Phobius"/>
    </source>
</evidence>
<reference evidence="2" key="1">
    <citation type="submission" date="2021-01" db="EMBL/GenBank/DDBJ databases">
        <authorList>
            <consortium name="Genoscope - CEA"/>
            <person name="William W."/>
        </authorList>
    </citation>
    <scope>NUCLEOTIDE SEQUENCE</scope>
</reference>
<accession>A0A816KI58</accession>
<protein>
    <submittedName>
        <fullName evidence="2">(rape) hypothetical protein</fullName>
    </submittedName>
</protein>
<dbReference type="AlphaFoldDB" id="A0A816KI58"/>
<gene>
    <name evidence="2" type="ORF">DARMORV10_C02P54360.1</name>
</gene>
<dbReference type="Proteomes" id="UP001295469">
    <property type="component" value="Chromosome C02"/>
</dbReference>
<keyword evidence="1" id="KW-0812">Transmembrane</keyword>
<feature type="transmembrane region" description="Helical" evidence="1">
    <location>
        <begin position="34"/>
        <end position="54"/>
    </location>
</feature>
<feature type="non-terminal residue" evidence="2">
    <location>
        <position position="88"/>
    </location>
</feature>